<evidence type="ECO:0000313" key="17">
    <source>
        <dbReference type="EMBL" id="RFU78022.1"/>
    </source>
</evidence>
<accession>A0A395NPL2</accession>
<evidence type="ECO:0000256" key="10">
    <source>
        <dbReference type="ARBA" id="ARBA00023295"/>
    </source>
</evidence>
<dbReference type="SUPFAM" id="SSF51445">
    <property type="entry name" value="(Trans)glycosidases"/>
    <property type="match status" value="1"/>
</dbReference>
<dbReference type="PROSITE" id="PS51910">
    <property type="entry name" value="GH18_2"/>
    <property type="match status" value="1"/>
</dbReference>
<keyword evidence="8" id="KW-0843">Virulence</keyword>
<keyword evidence="11" id="KW-0624">Polysaccharide degradation</keyword>
<sequence>MLSNALLLSLGLASFAAAAPSASYNIKARQAPGGQNAVYWGGTNNENDNMSTYCTSNSGIDIIILSFLDIYGPTGNIPSGNMGNSCFVGTTGVPQQCDQLAASIATCQAAGIKVILSLGGAASSYSLASQSQAVAIGQYLWSAYGNSGNTTVQRPFGSVFVNGFDFDIELNAGSQYYQYMISTLRSSFASDPKNTYYITGAPQCPIPEPNMGEIISSSQFDYLWVQFYNNNPDCSLGLPGDAPFNFNDWASFISTTPSKNAKLFVGAPASTLAANGNAGGAKYYATPDQLAGVVASAKSSPFFGGIMLWDAGYSDSNVINGCNFAQQAKSILTTGSPCGGGGSTPGTPTSSAGAPPPASSTPSNPGSGSGTVPQWGQVSFIPQLHKMDLKFLFKS</sequence>
<protein>
    <recommendedName>
        <fullName evidence="3">chitinase</fullName>
        <ecNumber evidence="3">3.2.1.14</ecNumber>
    </recommendedName>
</protein>
<dbReference type="PANTHER" id="PTHR45708:SF49">
    <property type="entry name" value="ENDOCHITINASE"/>
    <property type="match status" value="1"/>
</dbReference>
<evidence type="ECO:0000313" key="18">
    <source>
        <dbReference type="Proteomes" id="UP000266272"/>
    </source>
</evidence>
<keyword evidence="4" id="KW-0964">Secreted</keyword>
<proteinExistence type="inferred from homology"/>
<evidence type="ECO:0000256" key="6">
    <source>
        <dbReference type="ARBA" id="ARBA00022801"/>
    </source>
</evidence>
<feature type="region of interest" description="Disordered" evidence="14">
    <location>
        <begin position="336"/>
        <end position="375"/>
    </location>
</feature>
<comment type="subcellular location">
    <subcellularLocation>
        <location evidence="2">Secreted</location>
    </subcellularLocation>
</comment>
<evidence type="ECO:0000256" key="12">
    <source>
        <dbReference type="ARBA" id="ARBA00025727"/>
    </source>
</evidence>
<dbReference type="CDD" id="cd02877">
    <property type="entry name" value="GH18_hevamine_XipI_class_III"/>
    <property type="match status" value="1"/>
</dbReference>
<evidence type="ECO:0000256" key="13">
    <source>
        <dbReference type="RuleBase" id="RU000489"/>
    </source>
</evidence>
<keyword evidence="18" id="KW-1185">Reference proteome</keyword>
<dbReference type="InterPro" id="IPR001579">
    <property type="entry name" value="Glyco_hydro_18_chit_AS"/>
</dbReference>
<dbReference type="GO" id="GO:0008843">
    <property type="term" value="F:endochitinase activity"/>
    <property type="evidence" value="ECO:0007669"/>
    <property type="project" value="UniProtKB-EC"/>
</dbReference>
<dbReference type="PROSITE" id="PS01095">
    <property type="entry name" value="GH18_1"/>
    <property type="match status" value="1"/>
</dbReference>
<feature type="chain" id="PRO_5017284577" description="chitinase" evidence="15">
    <location>
        <begin position="19"/>
        <end position="395"/>
    </location>
</feature>
<evidence type="ECO:0000256" key="8">
    <source>
        <dbReference type="ARBA" id="ARBA00023026"/>
    </source>
</evidence>
<gene>
    <name evidence="17" type="ORF">TARUN_4208</name>
</gene>
<dbReference type="InterPro" id="IPR050542">
    <property type="entry name" value="Glycosyl_Hydrlase18_Chitinase"/>
</dbReference>
<dbReference type="InterPro" id="IPR017853">
    <property type="entry name" value="GH"/>
</dbReference>
<name>A0A395NPL2_TRIAR</name>
<dbReference type="EMBL" id="PXOA01000239">
    <property type="protein sequence ID" value="RFU78022.1"/>
    <property type="molecule type" value="Genomic_DNA"/>
</dbReference>
<evidence type="ECO:0000256" key="9">
    <source>
        <dbReference type="ARBA" id="ARBA00023277"/>
    </source>
</evidence>
<keyword evidence="10 13" id="KW-0326">Glycosidase</keyword>
<dbReference type="Gene3D" id="3.20.20.80">
    <property type="entry name" value="Glycosidases"/>
    <property type="match status" value="1"/>
</dbReference>
<dbReference type="InterPro" id="IPR001223">
    <property type="entry name" value="Glyco_hydro18_cat"/>
</dbReference>
<evidence type="ECO:0000256" key="15">
    <source>
        <dbReference type="SAM" id="SignalP"/>
    </source>
</evidence>
<organism evidence="17 18">
    <name type="scientific">Trichoderma arundinaceum</name>
    <dbReference type="NCBI Taxonomy" id="490622"/>
    <lineage>
        <taxon>Eukaryota</taxon>
        <taxon>Fungi</taxon>
        <taxon>Dikarya</taxon>
        <taxon>Ascomycota</taxon>
        <taxon>Pezizomycotina</taxon>
        <taxon>Sordariomycetes</taxon>
        <taxon>Hypocreomycetidae</taxon>
        <taxon>Hypocreales</taxon>
        <taxon>Hypocreaceae</taxon>
        <taxon>Trichoderma</taxon>
    </lineage>
</organism>
<dbReference type="Proteomes" id="UP000266272">
    <property type="component" value="Unassembled WGS sequence"/>
</dbReference>
<dbReference type="STRING" id="490622.A0A395NPL2"/>
<evidence type="ECO:0000256" key="14">
    <source>
        <dbReference type="SAM" id="MobiDB-lite"/>
    </source>
</evidence>
<evidence type="ECO:0000256" key="7">
    <source>
        <dbReference type="ARBA" id="ARBA00023024"/>
    </source>
</evidence>
<dbReference type="AlphaFoldDB" id="A0A395NPL2"/>
<dbReference type="GO" id="GO:0000272">
    <property type="term" value="P:polysaccharide catabolic process"/>
    <property type="evidence" value="ECO:0007669"/>
    <property type="project" value="UniProtKB-KW"/>
</dbReference>
<keyword evidence="6 13" id="KW-0378">Hydrolase</keyword>
<keyword evidence="7" id="KW-0146">Chitin degradation</keyword>
<dbReference type="EC" id="3.2.1.14" evidence="3"/>
<feature type="compositionally biased region" description="Low complexity" evidence="14">
    <location>
        <begin position="360"/>
        <end position="373"/>
    </location>
</feature>
<dbReference type="GO" id="GO:0008061">
    <property type="term" value="F:chitin binding"/>
    <property type="evidence" value="ECO:0007669"/>
    <property type="project" value="UniProtKB-KW"/>
</dbReference>
<dbReference type="InterPro" id="IPR045321">
    <property type="entry name" value="Cts1-like"/>
</dbReference>
<dbReference type="GO" id="GO:0005576">
    <property type="term" value="C:extracellular region"/>
    <property type="evidence" value="ECO:0007669"/>
    <property type="project" value="UniProtKB-SubCell"/>
</dbReference>
<dbReference type="OrthoDB" id="6020543at2759"/>
<evidence type="ECO:0000256" key="5">
    <source>
        <dbReference type="ARBA" id="ARBA00022669"/>
    </source>
</evidence>
<comment type="catalytic activity">
    <reaction evidence="1">
        <text>Random endo-hydrolysis of N-acetyl-beta-D-glucosaminide (1-&gt;4)-beta-linkages in chitin and chitodextrins.</text>
        <dbReference type="EC" id="3.2.1.14"/>
    </reaction>
</comment>
<feature type="domain" description="GH18" evidence="16">
    <location>
        <begin position="34"/>
        <end position="335"/>
    </location>
</feature>
<comment type="similarity">
    <text evidence="12">Belongs to the glycosyl hydrolase 18 family. Chitinase class III subfamily.</text>
</comment>
<evidence type="ECO:0000256" key="1">
    <source>
        <dbReference type="ARBA" id="ARBA00000822"/>
    </source>
</evidence>
<evidence type="ECO:0000256" key="11">
    <source>
        <dbReference type="ARBA" id="ARBA00023326"/>
    </source>
</evidence>
<keyword evidence="5" id="KW-0147">Chitin-binding</keyword>
<keyword evidence="15" id="KW-0732">Signal</keyword>
<dbReference type="PANTHER" id="PTHR45708">
    <property type="entry name" value="ENDOCHITINASE"/>
    <property type="match status" value="1"/>
</dbReference>
<dbReference type="Pfam" id="PF00704">
    <property type="entry name" value="Glyco_hydro_18"/>
    <property type="match status" value="1"/>
</dbReference>
<reference evidence="17 18" key="1">
    <citation type="journal article" date="2018" name="PLoS Pathog.">
        <title>Evolution of structural diversity of trichothecenes, a family of toxins produced by plant pathogenic and entomopathogenic fungi.</title>
        <authorList>
            <person name="Proctor R.H."/>
            <person name="McCormick S.P."/>
            <person name="Kim H.S."/>
            <person name="Cardoza R.E."/>
            <person name="Stanley A.M."/>
            <person name="Lindo L."/>
            <person name="Kelly A."/>
            <person name="Brown D.W."/>
            <person name="Lee T."/>
            <person name="Vaughan M.M."/>
            <person name="Alexander N.J."/>
            <person name="Busman M."/>
            <person name="Gutierrez S."/>
        </authorList>
    </citation>
    <scope>NUCLEOTIDE SEQUENCE [LARGE SCALE GENOMIC DNA]</scope>
    <source>
        <strain evidence="17 18">IBT 40837</strain>
    </source>
</reference>
<keyword evidence="9" id="KW-0119">Carbohydrate metabolism</keyword>
<feature type="signal peptide" evidence="15">
    <location>
        <begin position="1"/>
        <end position="18"/>
    </location>
</feature>
<evidence type="ECO:0000256" key="3">
    <source>
        <dbReference type="ARBA" id="ARBA00012729"/>
    </source>
</evidence>
<evidence type="ECO:0000259" key="16">
    <source>
        <dbReference type="PROSITE" id="PS51910"/>
    </source>
</evidence>
<dbReference type="GO" id="GO:0006032">
    <property type="term" value="P:chitin catabolic process"/>
    <property type="evidence" value="ECO:0007669"/>
    <property type="project" value="UniProtKB-KW"/>
</dbReference>
<evidence type="ECO:0000256" key="4">
    <source>
        <dbReference type="ARBA" id="ARBA00022525"/>
    </source>
</evidence>
<evidence type="ECO:0000256" key="2">
    <source>
        <dbReference type="ARBA" id="ARBA00004613"/>
    </source>
</evidence>
<comment type="caution">
    <text evidence="17">The sequence shown here is derived from an EMBL/GenBank/DDBJ whole genome shotgun (WGS) entry which is preliminary data.</text>
</comment>